<dbReference type="OrthoDB" id="912102at2759"/>
<dbReference type="GO" id="GO:0005634">
    <property type="term" value="C:nucleus"/>
    <property type="evidence" value="ECO:0007669"/>
    <property type="project" value="TreeGrafter"/>
</dbReference>
<accession>A0A8S0SK23</accession>
<dbReference type="GO" id="GO:0034039">
    <property type="term" value="F:8-oxo-7,8-dihydroguanine DNA N-glycosylase activity"/>
    <property type="evidence" value="ECO:0007669"/>
    <property type="project" value="TreeGrafter"/>
</dbReference>
<evidence type="ECO:0000313" key="2">
    <source>
        <dbReference type="Proteomes" id="UP000594638"/>
    </source>
</evidence>
<dbReference type="EMBL" id="CACTIH010005446">
    <property type="protein sequence ID" value="CAA2993193.1"/>
    <property type="molecule type" value="Genomic_DNA"/>
</dbReference>
<dbReference type="Gramene" id="OE9A116438T1">
    <property type="protein sequence ID" value="OE9A116438C1"/>
    <property type="gene ID" value="OE9A116438"/>
</dbReference>
<evidence type="ECO:0000313" key="1">
    <source>
        <dbReference type="EMBL" id="CAA2993193.1"/>
    </source>
</evidence>
<keyword evidence="2" id="KW-1185">Reference proteome</keyword>
<organism evidence="1 2">
    <name type="scientific">Olea europaea subsp. europaea</name>
    <dbReference type="NCBI Taxonomy" id="158383"/>
    <lineage>
        <taxon>Eukaryota</taxon>
        <taxon>Viridiplantae</taxon>
        <taxon>Streptophyta</taxon>
        <taxon>Embryophyta</taxon>
        <taxon>Tracheophyta</taxon>
        <taxon>Spermatophyta</taxon>
        <taxon>Magnoliopsida</taxon>
        <taxon>eudicotyledons</taxon>
        <taxon>Gunneridae</taxon>
        <taxon>Pentapetalae</taxon>
        <taxon>asterids</taxon>
        <taxon>lamiids</taxon>
        <taxon>Lamiales</taxon>
        <taxon>Oleaceae</taxon>
        <taxon>Oleeae</taxon>
        <taxon>Olea</taxon>
    </lineage>
</organism>
<sequence>MERNYKLIMELGENAKSFKLETAVCNHGFFMMAPNYWIPTTKTLMRVLRLSDSITCVTVSISHPSNQNFLQVVVLGMDKLSSQDAEAILVGRMLRISAQDERNIEVFHKVNPQAKKKGFGRLFRSPTLFEDVIKSILLCNCP</sequence>
<name>A0A8S0SK23_OLEEU</name>
<dbReference type="Proteomes" id="UP000594638">
    <property type="component" value="Unassembled WGS sequence"/>
</dbReference>
<reference evidence="1 2" key="1">
    <citation type="submission" date="2019-12" db="EMBL/GenBank/DDBJ databases">
        <authorList>
            <person name="Alioto T."/>
            <person name="Alioto T."/>
            <person name="Gomez Garrido J."/>
        </authorList>
    </citation>
    <scope>NUCLEOTIDE SEQUENCE [LARGE SCALE GENOMIC DNA]</scope>
</reference>
<protein>
    <submittedName>
        <fullName evidence="1">DNA glycosylase</fullName>
    </submittedName>
</protein>
<dbReference type="GO" id="GO:0006285">
    <property type="term" value="P:base-excision repair, AP site formation"/>
    <property type="evidence" value="ECO:0007669"/>
    <property type="project" value="TreeGrafter"/>
</dbReference>
<proteinExistence type="predicted"/>
<dbReference type="AlphaFoldDB" id="A0A8S0SK23"/>
<dbReference type="PANTHER" id="PTHR10242:SF7">
    <property type="entry name" value="HHH-GPD DOMAIN-CONTAINING PROTEIN"/>
    <property type="match status" value="1"/>
</dbReference>
<comment type="caution">
    <text evidence="1">The sequence shown here is derived from an EMBL/GenBank/DDBJ whole genome shotgun (WGS) entry which is preliminary data.</text>
</comment>
<dbReference type="PANTHER" id="PTHR10242">
    <property type="entry name" value="8-OXOGUANINE DNA GLYCOSYLASE"/>
    <property type="match status" value="1"/>
</dbReference>
<gene>
    <name evidence="1" type="ORF">OLEA9_A116438</name>
</gene>
<dbReference type="InterPro" id="IPR052054">
    <property type="entry name" value="Oxidative_DNA_repair_enzyme"/>
</dbReference>